<dbReference type="CDD" id="cd00088">
    <property type="entry name" value="HPT"/>
    <property type="match status" value="1"/>
</dbReference>
<dbReference type="SMART" id="SM00260">
    <property type="entry name" value="CheW"/>
    <property type="match status" value="1"/>
</dbReference>
<dbReference type="SMART" id="SM01231">
    <property type="entry name" value="H-kinase_dim"/>
    <property type="match status" value="1"/>
</dbReference>
<dbReference type="InterPro" id="IPR004105">
    <property type="entry name" value="CheA-like_dim"/>
</dbReference>
<dbReference type="SUPFAM" id="SSF50341">
    <property type="entry name" value="CheW-like"/>
    <property type="match status" value="1"/>
</dbReference>
<dbReference type="InterPro" id="IPR036890">
    <property type="entry name" value="HATPase_C_sf"/>
</dbReference>
<evidence type="ECO:0000313" key="13">
    <source>
        <dbReference type="EMBL" id="QPC99222.1"/>
    </source>
</evidence>
<dbReference type="Gene3D" id="2.30.30.40">
    <property type="entry name" value="SH3 Domains"/>
    <property type="match status" value="1"/>
</dbReference>
<keyword evidence="7" id="KW-0902">Two-component regulatory system</keyword>
<dbReference type="SUPFAM" id="SSF55874">
    <property type="entry name" value="ATPase domain of HSP90 chaperone/DNA topoisomerase II/histidine kinase"/>
    <property type="match status" value="1"/>
</dbReference>
<name>A0A7S8F4X2_9SPHN</name>
<comment type="function">
    <text evidence="8">Involved in the transmission of sensory signals from the chemoreceptors to the flagellar motors. CheA is autophosphorylated; it can transfer its phosphate group to either CheB or CheY.</text>
</comment>
<dbReference type="PROSITE" id="PS50894">
    <property type="entry name" value="HPT"/>
    <property type="match status" value="1"/>
</dbReference>
<evidence type="ECO:0000259" key="12">
    <source>
        <dbReference type="PROSITE" id="PS50894"/>
    </source>
</evidence>
<dbReference type="PANTHER" id="PTHR43395:SF1">
    <property type="entry name" value="CHEMOTAXIS PROTEIN CHEA"/>
    <property type="match status" value="1"/>
</dbReference>
<feature type="domain" description="HPt" evidence="12">
    <location>
        <begin position="1"/>
        <end position="101"/>
    </location>
</feature>
<dbReference type="Gene3D" id="3.30.565.10">
    <property type="entry name" value="Histidine kinase-like ATPase, C-terminal domain"/>
    <property type="match status" value="1"/>
</dbReference>
<dbReference type="Proteomes" id="UP000594459">
    <property type="component" value="Chromosome"/>
</dbReference>
<dbReference type="Gene3D" id="1.20.120.160">
    <property type="entry name" value="HPT domain"/>
    <property type="match status" value="1"/>
</dbReference>
<dbReference type="AlphaFoldDB" id="A0A7S8F4X2"/>
<keyword evidence="4 9" id="KW-0597">Phosphoprotein</keyword>
<dbReference type="Pfam" id="PF01627">
    <property type="entry name" value="Hpt"/>
    <property type="match status" value="1"/>
</dbReference>
<dbReference type="InterPro" id="IPR004358">
    <property type="entry name" value="Sig_transdc_His_kin-like_C"/>
</dbReference>
<dbReference type="InterPro" id="IPR036061">
    <property type="entry name" value="CheW-like_dom_sf"/>
</dbReference>
<gene>
    <name evidence="13" type="ORF">IRL76_01165</name>
</gene>
<feature type="domain" description="Histidine kinase" evidence="10">
    <location>
        <begin position="164"/>
        <end position="415"/>
    </location>
</feature>
<evidence type="ECO:0000256" key="2">
    <source>
        <dbReference type="ARBA" id="ARBA00012438"/>
    </source>
</evidence>
<dbReference type="InterPro" id="IPR002545">
    <property type="entry name" value="CheW-lke_dom"/>
</dbReference>
<dbReference type="InterPro" id="IPR051315">
    <property type="entry name" value="Bact_Chemotaxis_CheA"/>
</dbReference>
<dbReference type="InterPro" id="IPR005467">
    <property type="entry name" value="His_kinase_dom"/>
</dbReference>
<dbReference type="EMBL" id="CP064654">
    <property type="protein sequence ID" value="QPC99222.1"/>
    <property type="molecule type" value="Genomic_DNA"/>
</dbReference>
<sequence>MDELLADFIAETREMLDASSGEIVAWEANPSDTERLDTIFRFVHTVKGNCGFFDFPRLEKLSHAAEDALSECRAGRRTPDSALVSAVLAIIDRISAMTDAIEAGEEFPEGGDEPLIAALNPQEPDEFVHRRADSEQEDTAASGAISVEIADTSDDTTKSSRANAVQRSIRLPVDLLDEVMKGVSDMVLARNDLARRLRDAGEQPTIDGPFERLSTILADVRSSITRMRMQRLEHLFSSLPRLVRDLSNELGKQVMVDFEGGEVELDREMIEMVRDPLTHIIRNAIDHGIESPGDRLHKGKREIGLMRFSARQAGNQISLVVTDDGRGLDIERIAAKAVSAGIHTKAEVDAMSDRRKQHLIFAPGLSTADQVSSVSGRGVGMDVVRANIEKVGGSIDLTSKPGQGTSFHIKLPLTLSIIAALTVGAGRQRYAIPRSYVEEIVFGSNANVDFAEAGERRLVTFRGKRVPCLSLGAILGIEDNADVIWEERTLVLIRLASDDVFALAVDRVYDHEDVVVKPIAPAVMETRLYAGTTLLDDGRPMMLLDMPSIAATHQLVSERGTTNVVEEEKVEHRRRTVPIMLFAGLDGRRRAARLDLVRRIDTISREAIDIEGNRAQAVIDGAIFSLVGLEFGELPQDRCRLLRLSDGESELVYAVSEVLDASEMEGDIVTVEGDPLIEGVTLIEGQTVPVIDGHALFARHRAPQRLDHPMSCRIPEASEWARTILGPLVEAAGYRIAGERDDSADVAIVFERHEETEQLPAARNVIRLRQEPEAGPEMPDTIYRYDRDSLLAALKQVRLGKMAGGKTA</sequence>
<dbReference type="InterPro" id="IPR036641">
    <property type="entry name" value="HPT_dom_sf"/>
</dbReference>
<feature type="domain" description="CheW-like" evidence="11">
    <location>
        <begin position="417"/>
        <end position="555"/>
    </location>
</feature>
<dbReference type="SUPFAM" id="SSF47226">
    <property type="entry name" value="Histidine-containing phosphotransfer domain, HPT domain"/>
    <property type="match status" value="1"/>
</dbReference>
<evidence type="ECO:0000256" key="1">
    <source>
        <dbReference type="ARBA" id="ARBA00000085"/>
    </source>
</evidence>
<dbReference type="PROSITE" id="PS50851">
    <property type="entry name" value="CHEW"/>
    <property type="match status" value="1"/>
</dbReference>
<evidence type="ECO:0000259" key="11">
    <source>
        <dbReference type="PROSITE" id="PS50851"/>
    </source>
</evidence>
<evidence type="ECO:0000256" key="9">
    <source>
        <dbReference type="PROSITE-ProRule" id="PRU00110"/>
    </source>
</evidence>
<dbReference type="KEGG" id="qso:IRL76_01165"/>
<evidence type="ECO:0000256" key="8">
    <source>
        <dbReference type="ARBA" id="ARBA00035100"/>
    </source>
</evidence>
<dbReference type="InterPro" id="IPR008207">
    <property type="entry name" value="Sig_transdc_His_kin_Hpt_dom"/>
</dbReference>
<evidence type="ECO:0000256" key="6">
    <source>
        <dbReference type="ARBA" id="ARBA00022777"/>
    </source>
</evidence>
<dbReference type="GO" id="GO:0005737">
    <property type="term" value="C:cytoplasm"/>
    <property type="evidence" value="ECO:0007669"/>
    <property type="project" value="InterPro"/>
</dbReference>
<dbReference type="PANTHER" id="PTHR43395">
    <property type="entry name" value="SENSOR HISTIDINE KINASE CHEA"/>
    <property type="match status" value="1"/>
</dbReference>
<accession>A0A7S8F4X2</accession>
<evidence type="ECO:0000256" key="7">
    <source>
        <dbReference type="ARBA" id="ARBA00023012"/>
    </source>
</evidence>
<dbReference type="Pfam" id="PF02895">
    <property type="entry name" value="H-kinase_dim"/>
    <property type="match status" value="1"/>
</dbReference>
<evidence type="ECO:0000256" key="3">
    <source>
        <dbReference type="ARBA" id="ARBA00021495"/>
    </source>
</evidence>
<feature type="modified residue" description="Phosphohistidine" evidence="9">
    <location>
        <position position="44"/>
    </location>
</feature>
<evidence type="ECO:0000256" key="4">
    <source>
        <dbReference type="ARBA" id="ARBA00022553"/>
    </source>
</evidence>
<dbReference type="GO" id="GO:0006935">
    <property type="term" value="P:chemotaxis"/>
    <property type="evidence" value="ECO:0007669"/>
    <property type="project" value="InterPro"/>
</dbReference>
<protein>
    <recommendedName>
        <fullName evidence="3">Chemotaxis protein CheA</fullName>
        <ecNumber evidence="2">2.7.13.3</ecNumber>
    </recommendedName>
</protein>
<dbReference type="InterPro" id="IPR003594">
    <property type="entry name" value="HATPase_dom"/>
</dbReference>
<dbReference type="EC" id="2.7.13.3" evidence="2"/>
<dbReference type="SMART" id="SM00073">
    <property type="entry name" value="HPT"/>
    <property type="match status" value="1"/>
</dbReference>
<keyword evidence="5" id="KW-0808">Transferase</keyword>
<evidence type="ECO:0000259" key="10">
    <source>
        <dbReference type="PROSITE" id="PS50109"/>
    </source>
</evidence>
<dbReference type="SMART" id="SM00387">
    <property type="entry name" value="HATPase_c"/>
    <property type="match status" value="1"/>
</dbReference>
<organism evidence="13 14">
    <name type="scientific">Qipengyuania soli</name>
    <dbReference type="NCBI Taxonomy" id="2782568"/>
    <lineage>
        <taxon>Bacteria</taxon>
        <taxon>Pseudomonadati</taxon>
        <taxon>Pseudomonadota</taxon>
        <taxon>Alphaproteobacteria</taxon>
        <taxon>Sphingomonadales</taxon>
        <taxon>Erythrobacteraceae</taxon>
        <taxon>Qipengyuania</taxon>
    </lineage>
</organism>
<dbReference type="PRINTS" id="PR00344">
    <property type="entry name" value="BCTRLSENSOR"/>
</dbReference>
<evidence type="ECO:0000256" key="5">
    <source>
        <dbReference type="ARBA" id="ARBA00022679"/>
    </source>
</evidence>
<proteinExistence type="predicted"/>
<comment type="catalytic activity">
    <reaction evidence="1">
        <text>ATP + protein L-histidine = ADP + protein N-phospho-L-histidine.</text>
        <dbReference type="EC" id="2.7.13.3"/>
    </reaction>
</comment>
<dbReference type="PROSITE" id="PS50109">
    <property type="entry name" value="HIS_KIN"/>
    <property type="match status" value="1"/>
</dbReference>
<dbReference type="Pfam" id="PF02518">
    <property type="entry name" value="HATPase_c"/>
    <property type="match status" value="1"/>
</dbReference>
<dbReference type="Pfam" id="PF01584">
    <property type="entry name" value="CheW"/>
    <property type="match status" value="1"/>
</dbReference>
<dbReference type="RefSeq" id="WP_200982396.1">
    <property type="nucleotide sequence ID" value="NZ_CP064654.1"/>
</dbReference>
<evidence type="ECO:0000313" key="14">
    <source>
        <dbReference type="Proteomes" id="UP000594459"/>
    </source>
</evidence>
<dbReference type="GO" id="GO:0000155">
    <property type="term" value="F:phosphorelay sensor kinase activity"/>
    <property type="evidence" value="ECO:0007669"/>
    <property type="project" value="InterPro"/>
</dbReference>
<reference evidence="13 14" key="1">
    <citation type="submission" date="2020-11" db="EMBL/GenBank/DDBJ databases">
        <title>The genome sequence of Erythrobacter sp. 6D36.</title>
        <authorList>
            <person name="Liu Y."/>
        </authorList>
    </citation>
    <scope>NUCLEOTIDE SEQUENCE [LARGE SCALE GENOMIC DNA]</scope>
    <source>
        <strain evidence="13 14">6D36</strain>
    </source>
</reference>
<keyword evidence="6" id="KW-0418">Kinase</keyword>
<keyword evidence="14" id="KW-1185">Reference proteome</keyword>
<dbReference type="FunFam" id="3.30.565.10:FF:000016">
    <property type="entry name" value="Chemotaxis protein CheA, putative"/>
    <property type="match status" value="1"/>
</dbReference>